<protein>
    <submittedName>
        <fullName evidence="1">Uncharacterized protein</fullName>
    </submittedName>
</protein>
<sequence>MTLQDRIKEKITGQLKDSVNEQSIDTLSQLFTAEVKFIATSFAEYGSKHPELEVHELFDEWYNNHFTDPQIKTFE</sequence>
<keyword evidence="2" id="KW-1185">Reference proteome</keyword>
<proteinExistence type="predicted"/>
<name>A0ABU3GZ54_9SPHI</name>
<evidence type="ECO:0000313" key="2">
    <source>
        <dbReference type="Proteomes" id="UP001258315"/>
    </source>
</evidence>
<dbReference type="Proteomes" id="UP001258315">
    <property type="component" value="Unassembled WGS sequence"/>
</dbReference>
<organism evidence="1 2">
    <name type="scientific">Mucilaginibacter terrae</name>
    <dbReference type="NCBI Taxonomy" id="1955052"/>
    <lineage>
        <taxon>Bacteria</taxon>
        <taxon>Pseudomonadati</taxon>
        <taxon>Bacteroidota</taxon>
        <taxon>Sphingobacteriia</taxon>
        <taxon>Sphingobacteriales</taxon>
        <taxon>Sphingobacteriaceae</taxon>
        <taxon>Mucilaginibacter</taxon>
    </lineage>
</organism>
<reference evidence="2" key="1">
    <citation type="submission" date="2023-07" db="EMBL/GenBank/DDBJ databases">
        <title>Functional and genomic diversity of the sorghum phyllosphere microbiome.</title>
        <authorList>
            <person name="Shade A."/>
        </authorList>
    </citation>
    <scope>NUCLEOTIDE SEQUENCE [LARGE SCALE GENOMIC DNA]</scope>
    <source>
        <strain evidence="2">SORGH_AS_0422</strain>
    </source>
</reference>
<dbReference type="EMBL" id="JAVLVU010000001">
    <property type="protein sequence ID" value="MDT3404721.1"/>
    <property type="molecule type" value="Genomic_DNA"/>
</dbReference>
<evidence type="ECO:0000313" key="1">
    <source>
        <dbReference type="EMBL" id="MDT3404721.1"/>
    </source>
</evidence>
<gene>
    <name evidence="1" type="ORF">QE417_003793</name>
</gene>
<comment type="caution">
    <text evidence="1">The sequence shown here is derived from an EMBL/GenBank/DDBJ whole genome shotgun (WGS) entry which is preliminary data.</text>
</comment>
<accession>A0ABU3GZ54</accession>
<dbReference type="RefSeq" id="WP_311952330.1">
    <property type="nucleotide sequence ID" value="NZ_JAVLVU010000001.1"/>
</dbReference>